<evidence type="ECO:0000313" key="2">
    <source>
        <dbReference type="Proteomes" id="UP000288805"/>
    </source>
</evidence>
<sequence>MEGTRVRLEHWSPRIGCWAEEEERKEVWVRIVGLPISLWSPEILKRVGDECGGFITVDEQTKSMGELQWAKILVRLRGEFRPSVLEIEVEEEIYVVSLWWECWPVLRRKRRNEASRHSSEVRGEEVSRAGQRVTKEWVSVRLETLNLSDEGTDVQGVGSGRVEVSTDLSPTTRTWALTGELNPLSPIAAKGDKEGWWAWPDERVHGLEEERSGCNPIVKRRPKLLKGLHPTARSRWKTKGGPKIISSPRGDELSVEVSRSSYPPESETFVARESEDTRKLQGVVRLTETDRALEEESMRYGMGSSSWGKGHWGILISILFFLSNSGGEFYDHSGDLNEEVRADNSMWLTVYEACNERITECKELGVIKS</sequence>
<dbReference type="EMBL" id="QGNW01000242">
    <property type="protein sequence ID" value="RVW82274.1"/>
    <property type="molecule type" value="Genomic_DNA"/>
</dbReference>
<dbReference type="AlphaFoldDB" id="A0A438HCT9"/>
<dbReference type="Proteomes" id="UP000288805">
    <property type="component" value="Unassembled WGS sequence"/>
</dbReference>
<evidence type="ECO:0000313" key="1">
    <source>
        <dbReference type="EMBL" id="RVW82274.1"/>
    </source>
</evidence>
<dbReference type="PANTHER" id="PTHR34427">
    <property type="entry name" value="DUF4283 DOMAIN PROTEIN"/>
    <property type="match status" value="1"/>
</dbReference>
<comment type="caution">
    <text evidence="1">The sequence shown here is derived from an EMBL/GenBank/DDBJ whole genome shotgun (WGS) entry which is preliminary data.</text>
</comment>
<gene>
    <name evidence="1" type="ORF">CK203_041668</name>
</gene>
<reference evidence="1 2" key="1">
    <citation type="journal article" date="2018" name="PLoS Genet.">
        <title>Population sequencing reveals clonal diversity and ancestral inbreeding in the grapevine cultivar Chardonnay.</title>
        <authorList>
            <person name="Roach M.J."/>
            <person name="Johnson D.L."/>
            <person name="Bohlmann J."/>
            <person name="van Vuuren H.J."/>
            <person name="Jones S.J."/>
            <person name="Pretorius I.S."/>
            <person name="Schmidt S.A."/>
            <person name="Borneman A.R."/>
        </authorList>
    </citation>
    <scope>NUCLEOTIDE SEQUENCE [LARGE SCALE GENOMIC DNA]</scope>
    <source>
        <strain evidence="2">cv. Chardonnay</strain>
        <tissue evidence="1">Leaf</tissue>
    </source>
</reference>
<dbReference type="PANTHER" id="PTHR34427:SF5">
    <property type="entry name" value="DUF4283 DOMAIN-CONTAINING PROTEIN"/>
    <property type="match status" value="1"/>
</dbReference>
<accession>A0A438HCT9</accession>
<organism evidence="1 2">
    <name type="scientific">Vitis vinifera</name>
    <name type="common">Grape</name>
    <dbReference type="NCBI Taxonomy" id="29760"/>
    <lineage>
        <taxon>Eukaryota</taxon>
        <taxon>Viridiplantae</taxon>
        <taxon>Streptophyta</taxon>
        <taxon>Embryophyta</taxon>
        <taxon>Tracheophyta</taxon>
        <taxon>Spermatophyta</taxon>
        <taxon>Magnoliopsida</taxon>
        <taxon>eudicotyledons</taxon>
        <taxon>Gunneridae</taxon>
        <taxon>Pentapetalae</taxon>
        <taxon>rosids</taxon>
        <taxon>Vitales</taxon>
        <taxon>Vitaceae</taxon>
        <taxon>Viteae</taxon>
        <taxon>Vitis</taxon>
    </lineage>
</organism>
<name>A0A438HCT9_VITVI</name>
<protein>
    <submittedName>
        <fullName evidence="1">Uncharacterized protein</fullName>
    </submittedName>
</protein>
<proteinExistence type="predicted"/>